<evidence type="ECO:0000313" key="1">
    <source>
        <dbReference type="EMBL" id="KIX05227.1"/>
    </source>
</evidence>
<dbReference type="AlphaFoldDB" id="A0A0D2FSY2"/>
<dbReference type="VEuPathDB" id="FungiDB:Z518_06099"/>
<dbReference type="RefSeq" id="XP_013272363.1">
    <property type="nucleotide sequence ID" value="XM_013416909.1"/>
</dbReference>
<protein>
    <submittedName>
        <fullName evidence="1">Uncharacterized protein</fullName>
    </submittedName>
</protein>
<evidence type="ECO:0000313" key="2">
    <source>
        <dbReference type="Proteomes" id="UP000053617"/>
    </source>
</evidence>
<dbReference type="EMBL" id="KN847478">
    <property type="protein sequence ID" value="KIX05227.1"/>
    <property type="molecule type" value="Genomic_DNA"/>
</dbReference>
<dbReference type="GeneID" id="25294170"/>
<gene>
    <name evidence="1" type="ORF">Z518_06099</name>
</gene>
<reference evidence="1 2" key="1">
    <citation type="submission" date="2015-01" db="EMBL/GenBank/DDBJ databases">
        <title>The Genome Sequence of Rhinocladiella mackenzie CBS 650.93.</title>
        <authorList>
            <consortium name="The Broad Institute Genomics Platform"/>
            <person name="Cuomo C."/>
            <person name="de Hoog S."/>
            <person name="Gorbushina A."/>
            <person name="Stielow B."/>
            <person name="Teixiera M."/>
            <person name="Abouelleil A."/>
            <person name="Chapman S.B."/>
            <person name="Priest M."/>
            <person name="Young S.K."/>
            <person name="Wortman J."/>
            <person name="Nusbaum C."/>
            <person name="Birren B."/>
        </authorList>
    </citation>
    <scope>NUCLEOTIDE SEQUENCE [LARGE SCALE GENOMIC DNA]</scope>
    <source>
        <strain evidence="1 2">CBS 650.93</strain>
    </source>
</reference>
<sequence>MSDSTKQKTYFENMSRAYARNCVGATYVMTKDIHNIPTDGIWSRVEQPELQKDGGAAESITAVRVGTYKMRDKEHESSAMLSQILMASGAGMSRESDNPQRLAYHSDITKHQSGLVVRVLSA</sequence>
<organism evidence="1 2">
    <name type="scientific">Rhinocladiella mackenziei CBS 650.93</name>
    <dbReference type="NCBI Taxonomy" id="1442369"/>
    <lineage>
        <taxon>Eukaryota</taxon>
        <taxon>Fungi</taxon>
        <taxon>Dikarya</taxon>
        <taxon>Ascomycota</taxon>
        <taxon>Pezizomycotina</taxon>
        <taxon>Eurotiomycetes</taxon>
        <taxon>Chaetothyriomycetidae</taxon>
        <taxon>Chaetothyriales</taxon>
        <taxon>Herpotrichiellaceae</taxon>
        <taxon>Rhinocladiella</taxon>
    </lineage>
</organism>
<accession>A0A0D2FSY2</accession>
<name>A0A0D2FSY2_9EURO</name>
<dbReference type="HOGENOM" id="CLU_2028022_0_0_1"/>
<dbReference type="Proteomes" id="UP000053617">
    <property type="component" value="Unassembled WGS sequence"/>
</dbReference>
<proteinExistence type="predicted"/>
<dbReference type="OrthoDB" id="3478295at2759"/>
<keyword evidence="2" id="KW-1185">Reference proteome</keyword>